<dbReference type="EMBL" id="CAVLEF010000283">
    <property type="protein sequence ID" value="CAK1556214.1"/>
    <property type="molecule type" value="Genomic_DNA"/>
</dbReference>
<organism evidence="2 3">
    <name type="scientific">Leptosia nina</name>
    <dbReference type="NCBI Taxonomy" id="320188"/>
    <lineage>
        <taxon>Eukaryota</taxon>
        <taxon>Metazoa</taxon>
        <taxon>Ecdysozoa</taxon>
        <taxon>Arthropoda</taxon>
        <taxon>Hexapoda</taxon>
        <taxon>Insecta</taxon>
        <taxon>Pterygota</taxon>
        <taxon>Neoptera</taxon>
        <taxon>Endopterygota</taxon>
        <taxon>Lepidoptera</taxon>
        <taxon>Glossata</taxon>
        <taxon>Ditrysia</taxon>
        <taxon>Papilionoidea</taxon>
        <taxon>Pieridae</taxon>
        <taxon>Pierinae</taxon>
        <taxon>Leptosia</taxon>
    </lineage>
</organism>
<reference evidence="2 3" key="1">
    <citation type="submission" date="2023-11" db="EMBL/GenBank/DDBJ databases">
        <authorList>
            <person name="Okamura Y."/>
        </authorList>
    </citation>
    <scope>NUCLEOTIDE SEQUENCE [LARGE SCALE GENOMIC DNA]</scope>
</reference>
<protein>
    <submittedName>
        <fullName evidence="2">Uncharacterized protein</fullName>
    </submittedName>
</protein>
<feature type="signal peptide" evidence="1">
    <location>
        <begin position="1"/>
        <end position="19"/>
    </location>
</feature>
<dbReference type="Proteomes" id="UP001497472">
    <property type="component" value="Unassembled WGS sequence"/>
</dbReference>
<proteinExistence type="predicted"/>
<dbReference type="AlphaFoldDB" id="A0AAV1K5K5"/>
<evidence type="ECO:0000256" key="1">
    <source>
        <dbReference type="SAM" id="SignalP"/>
    </source>
</evidence>
<feature type="chain" id="PRO_5043729469" evidence="1">
    <location>
        <begin position="20"/>
        <end position="125"/>
    </location>
</feature>
<keyword evidence="1" id="KW-0732">Signal</keyword>
<gene>
    <name evidence="2" type="ORF">LNINA_LOCUS14978</name>
</gene>
<comment type="caution">
    <text evidence="2">The sequence shown here is derived from an EMBL/GenBank/DDBJ whole genome shotgun (WGS) entry which is preliminary data.</text>
</comment>
<evidence type="ECO:0000313" key="2">
    <source>
        <dbReference type="EMBL" id="CAK1556214.1"/>
    </source>
</evidence>
<sequence>MHSYKSIVLIAALASTIEASGLVGVAPAPAPLVASAPLLAPAHVGYAHAVPDNVPPYASQINIESRAVNLPAPYASLVAAPSVYSAPYASPYAFPSPLSPYAAPYPYAAAPLIRSPFGLAPAFVR</sequence>
<keyword evidence="3" id="KW-1185">Reference proteome</keyword>
<accession>A0AAV1K5K5</accession>
<name>A0AAV1K5K5_9NEOP</name>
<evidence type="ECO:0000313" key="3">
    <source>
        <dbReference type="Proteomes" id="UP001497472"/>
    </source>
</evidence>